<sequence>MRHGVIHRFGGEDDVDVRNIIQFSGAALSHRQNCEPYFIGTRHLTLGNQKRGIEGIGGQIGKGCRGGFNTPLTCQILRRYLKQLTSIVQPQFIECGALFHIGELFGNQFWKAPLHRHQLAG</sequence>
<protein>
    <submittedName>
        <fullName evidence="1">Uncharacterized protein</fullName>
    </submittedName>
</protein>
<comment type="caution">
    <text evidence="1">The sequence shown here is derived from an EMBL/GenBank/DDBJ whole genome shotgun (WGS) entry which is preliminary data.</text>
</comment>
<proteinExistence type="predicted"/>
<organism evidence="1">
    <name type="scientific">mine drainage metagenome</name>
    <dbReference type="NCBI Taxonomy" id="410659"/>
    <lineage>
        <taxon>unclassified sequences</taxon>
        <taxon>metagenomes</taxon>
        <taxon>ecological metagenomes</taxon>
    </lineage>
</organism>
<gene>
    <name evidence="1" type="ORF">GALL_449950</name>
</gene>
<reference evidence="1" key="1">
    <citation type="submission" date="2016-10" db="EMBL/GenBank/DDBJ databases">
        <title>Sequence of Gallionella enrichment culture.</title>
        <authorList>
            <person name="Poehlein A."/>
            <person name="Muehling M."/>
            <person name="Daniel R."/>
        </authorList>
    </citation>
    <scope>NUCLEOTIDE SEQUENCE</scope>
</reference>
<evidence type="ECO:0000313" key="1">
    <source>
        <dbReference type="EMBL" id="OIQ73371.1"/>
    </source>
</evidence>
<name>A0A1J5Q7C6_9ZZZZ</name>
<dbReference type="AlphaFoldDB" id="A0A1J5Q7C6"/>
<dbReference type="EMBL" id="MLJW01002893">
    <property type="protein sequence ID" value="OIQ73371.1"/>
    <property type="molecule type" value="Genomic_DNA"/>
</dbReference>
<accession>A0A1J5Q7C6</accession>